<dbReference type="KEGG" id="nfr:ERS450000_05285"/>
<evidence type="ECO:0000313" key="2">
    <source>
        <dbReference type="Proteomes" id="UP000057820"/>
    </source>
</evidence>
<evidence type="ECO:0000313" key="1">
    <source>
        <dbReference type="EMBL" id="CRY83052.1"/>
    </source>
</evidence>
<proteinExistence type="predicted"/>
<protein>
    <recommendedName>
        <fullName evidence="3">Zinc ribbon domain-containing protein</fullName>
    </recommendedName>
</protein>
<geneLocation type="plasmid" evidence="1">
    <name>2</name>
</geneLocation>
<keyword evidence="1" id="KW-0614">Plasmid</keyword>
<sequence>MAQSGDPASCPAGHDDTVKLLTTFATVGKATGPAQAAPAAPAGGGCCGGGCCA</sequence>
<name>A0A0H5P5Z5_NOCFR</name>
<dbReference type="AlphaFoldDB" id="A0A0H5P5Z5"/>
<organism evidence="1 2">
    <name type="scientific">Nocardia farcinica</name>
    <dbReference type="NCBI Taxonomy" id="37329"/>
    <lineage>
        <taxon>Bacteria</taxon>
        <taxon>Bacillati</taxon>
        <taxon>Actinomycetota</taxon>
        <taxon>Actinomycetes</taxon>
        <taxon>Mycobacteriales</taxon>
        <taxon>Nocardiaceae</taxon>
        <taxon>Nocardia</taxon>
    </lineage>
</organism>
<reference evidence="2" key="1">
    <citation type="submission" date="2015-03" db="EMBL/GenBank/DDBJ databases">
        <authorList>
            <consortium name="Pathogen Informatics"/>
        </authorList>
    </citation>
    <scope>NUCLEOTIDE SEQUENCE [LARGE SCALE GENOMIC DNA]</scope>
    <source>
        <strain evidence="2">NCTC11134</strain>
        <plasmid evidence="2">2</plasmid>
    </source>
</reference>
<evidence type="ECO:0008006" key="3">
    <source>
        <dbReference type="Google" id="ProtNLM"/>
    </source>
</evidence>
<accession>A0A0H5P5Z5</accession>
<gene>
    <name evidence="1" type="ORF">ERS450000_05285</name>
</gene>
<dbReference type="EMBL" id="LN868939">
    <property type="protein sequence ID" value="CRY83052.1"/>
    <property type="molecule type" value="Genomic_DNA"/>
</dbReference>
<dbReference type="Proteomes" id="UP000057820">
    <property type="component" value="Plasmid 2"/>
</dbReference>